<keyword evidence="2" id="KW-0812">Transmembrane</keyword>
<keyword evidence="2" id="KW-1133">Transmembrane helix</keyword>
<keyword evidence="2" id="KW-0472">Membrane</keyword>
<evidence type="ECO:0000256" key="2">
    <source>
        <dbReference type="SAM" id="Phobius"/>
    </source>
</evidence>
<proteinExistence type="predicted"/>
<dbReference type="SUPFAM" id="SSF56112">
    <property type="entry name" value="Protein kinase-like (PK-like)"/>
    <property type="match status" value="1"/>
</dbReference>
<dbReference type="GO" id="GO:0016301">
    <property type="term" value="F:kinase activity"/>
    <property type="evidence" value="ECO:0007669"/>
    <property type="project" value="UniProtKB-KW"/>
</dbReference>
<feature type="compositionally biased region" description="Basic and acidic residues" evidence="1">
    <location>
        <begin position="1"/>
        <end position="13"/>
    </location>
</feature>
<feature type="region of interest" description="Disordered" evidence="1">
    <location>
        <begin position="1"/>
        <end position="21"/>
    </location>
</feature>
<evidence type="ECO:0000259" key="3">
    <source>
        <dbReference type="Pfam" id="PF16205"/>
    </source>
</evidence>
<reference evidence="4 5" key="1">
    <citation type="submission" date="2018-09" db="EMBL/GenBank/DDBJ databases">
        <title>A high-quality reference genome of wild soybean provides a powerful tool to mine soybean genomes.</title>
        <authorList>
            <person name="Xie M."/>
            <person name="Chung C.Y.L."/>
            <person name="Li M.-W."/>
            <person name="Wong F.-L."/>
            <person name="Chan T.-F."/>
            <person name="Lam H.-M."/>
        </authorList>
    </citation>
    <scope>NUCLEOTIDE SEQUENCE [LARGE SCALE GENOMIC DNA]</scope>
    <source>
        <strain evidence="5">cv. W05</strain>
        <tissue evidence="4">Hypocotyl of etiolated seedlings</tissue>
    </source>
</reference>
<keyword evidence="4" id="KW-0670">Pyruvate</keyword>
<keyword evidence="4" id="KW-0808">Transferase</keyword>
<gene>
    <name evidence="4" type="ORF">D0Y65_010015</name>
</gene>
<protein>
    <submittedName>
        <fullName evidence="4">Phosphoenolpyruvate carboxylase kinase 1</fullName>
    </submittedName>
</protein>
<name>A0A445L1F1_GLYSO</name>
<evidence type="ECO:0000256" key="1">
    <source>
        <dbReference type="SAM" id="MobiDB-lite"/>
    </source>
</evidence>
<feature type="transmembrane region" description="Helical" evidence="2">
    <location>
        <begin position="210"/>
        <end position="232"/>
    </location>
</feature>
<keyword evidence="5" id="KW-1185">Reference proteome</keyword>
<dbReference type="InterPro" id="IPR032440">
    <property type="entry name" value="Ribosomal_uS17_N"/>
</dbReference>
<dbReference type="EMBL" id="QZWG01000004">
    <property type="protein sequence ID" value="RZC16966.1"/>
    <property type="molecule type" value="Genomic_DNA"/>
</dbReference>
<dbReference type="AlphaFoldDB" id="A0A445L1F1"/>
<dbReference type="Proteomes" id="UP000289340">
    <property type="component" value="Chromosome 4"/>
</dbReference>
<keyword evidence="4" id="KW-0418">Kinase</keyword>
<dbReference type="Pfam" id="PF16205">
    <property type="entry name" value="Ribosomal_S17_N"/>
    <property type="match status" value="1"/>
</dbReference>
<comment type="caution">
    <text evidence="4">The sequence shown here is derived from an EMBL/GenBank/DDBJ whole genome shotgun (WGS) entry which is preliminary data.</text>
</comment>
<evidence type="ECO:0000313" key="5">
    <source>
        <dbReference type="Proteomes" id="UP000289340"/>
    </source>
</evidence>
<dbReference type="Gene3D" id="2.40.50.1000">
    <property type="match status" value="1"/>
</dbReference>
<accession>A0A445L1F1</accession>
<sequence length="346" mass="39279">MEVGESTKEKVDDASPSQNETLVTEVNASQLSTDNADLYGPWMIVRRGNKKIPKIIARNKKKIEGDHAINAEDSQQNKIVGSRYDILHNGDLRDGKSMSNVVGTPYYVTPEVLLGREYDEKIIEHVVRDKLRFPSRIFRTMSLAAKDLFRKMFCRDSSRSWKKTRKGKRPGKGVNRFWKSIGFGFKTPWEAIKVNYGDNNNMFNIEMMCYLLDFGLFGWLGLCYFLCLLQLLEPLFNGGKNPQEERVKETPYGGANMCKNKQVVSHGVNAMKSSPENIEKVISVLQEGKGFVSLVYDLIKEFDIGALCLLETHVNGDRVKYIISRVPFDKSFIVDAQGHASGLWCL</sequence>
<evidence type="ECO:0000313" key="4">
    <source>
        <dbReference type="EMBL" id="RZC16966.1"/>
    </source>
</evidence>
<organism evidence="4 5">
    <name type="scientific">Glycine soja</name>
    <name type="common">Wild soybean</name>
    <dbReference type="NCBI Taxonomy" id="3848"/>
    <lineage>
        <taxon>Eukaryota</taxon>
        <taxon>Viridiplantae</taxon>
        <taxon>Streptophyta</taxon>
        <taxon>Embryophyta</taxon>
        <taxon>Tracheophyta</taxon>
        <taxon>Spermatophyta</taxon>
        <taxon>Magnoliopsida</taxon>
        <taxon>eudicotyledons</taxon>
        <taxon>Gunneridae</taxon>
        <taxon>Pentapetalae</taxon>
        <taxon>rosids</taxon>
        <taxon>fabids</taxon>
        <taxon>Fabales</taxon>
        <taxon>Fabaceae</taxon>
        <taxon>Papilionoideae</taxon>
        <taxon>50 kb inversion clade</taxon>
        <taxon>NPAAA clade</taxon>
        <taxon>indigoferoid/millettioid clade</taxon>
        <taxon>Phaseoleae</taxon>
        <taxon>Glycine</taxon>
        <taxon>Glycine subgen. Soja</taxon>
    </lineage>
</organism>
<feature type="domain" description="Small ribosomal subunit protein uS17 N-terminal" evidence="3">
    <location>
        <begin position="162"/>
        <end position="199"/>
    </location>
</feature>
<dbReference type="InterPro" id="IPR011009">
    <property type="entry name" value="Kinase-like_dom_sf"/>
</dbReference>